<evidence type="ECO:0000259" key="6">
    <source>
        <dbReference type="Pfam" id="PF06305"/>
    </source>
</evidence>
<dbReference type="InterPro" id="IPR010445">
    <property type="entry name" value="LapA_dom"/>
</dbReference>
<dbReference type="PANTHER" id="PTHR41335">
    <property type="entry name" value="MEMBRANE PROTEIN-RELATED"/>
    <property type="match status" value="1"/>
</dbReference>
<dbReference type="PANTHER" id="PTHR41335:SF1">
    <property type="entry name" value="MEMBRANE PROTEIN"/>
    <property type="match status" value="1"/>
</dbReference>
<evidence type="ECO:0000313" key="8">
    <source>
        <dbReference type="Proteomes" id="UP000012085"/>
    </source>
</evidence>
<evidence type="ECO:0000256" key="5">
    <source>
        <dbReference type="SAM" id="Phobius"/>
    </source>
</evidence>
<keyword evidence="4 5" id="KW-0472">Membrane</keyword>
<keyword evidence="3 5" id="KW-1133">Transmembrane helix</keyword>
<dbReference type="Proteomes" id="UP000012085">
    <property type="component" value="Unassembled WGS sequence"/>
</dbReference>
<dbReference type="AlphaFoldDB" id="M8D2J1"/>
<evidence type="ECO:0000313" key="7">
    <source>
        <dbReference type="EMBL" id="EMT45031.1"/>
    </source>
</evidence>
<evidence type="ECO:0000256" key="1">
    <source>
        <dbReference type="ARBA" id="ARBA00022475"/>
    </source>
</evidence>
<dbReference type="GO" id="GO:0005886">
    <property type="term" value="C:plasma membrane"/>
    <property type="evidence" value="ECO:0007669"/>
    <property type="project" value="InterPro"/>
</dbReference>
<name>M8D2J1_9BACL</name>
<accession>M8D2J1</accession>
<reference evidence="7 8" key="2">
    <citation type="journal article" date="2015" name="Genome Announc.">
        <title>Genome Sequence of Anoxybacillus flavithermus Strain AK1, a Thermophile Isolated from a Hot Spring in Saudi Arabia.</title>
        <authorList>
            <person name="Khalil A."/>
            <person name="Sivakumar N."/>
            <person name="Qarawi S."/>
        </authorList>
    </citation>
    <scope>NUCLEOTIDE SEQUENCE [LARGE SCALE GENOMIC DNA]</scope>
    <source>
        <strain evidence="7 8">AK1</strain>
    </source>
</reference>
<gene>
    <name evidence="7" type="ORF">H919_12379</name>
</gene>
<evidence type="ECO:0000256" key="3">
    <source>
        <dbReference type="ARBA" id="ARBA00022989"/>
    </source>
</evidence>
<evidence type="ECO:0000256" key="2">
    <source>
        <dbReference type="ARBA" id="ARBA00022692"/>
    </source>
</evidence>
<dbReference type="EMBL" id="APCD01000027">
    <property type="protein sequence ID" value="EMT45031.1"/>
    <property type="molecule type" value="Genomic_DNA"/>
</dbReference>
<dbReference type="RefSeq" id="WP_003398763.1">
    <property type="nucleotide sequence ID" value="NZ_APCD01000027.1"/>
</dbReference>
<reference evidence="7 8" key="1">
    <citation type="submission" date="2013-03" db="EMBL/GenBank/DDBJ databases">
        <title>Assembly of a new bacterial strain Anoxybacillus flavithermus AK1.</title>
        <authorList>
            <person name="Rajan I."/>
            <person name="PoliReddy D."/>
            <person name="Sugumar T."/>
            <person name="Rathinam K."/>
            <person name="Alqarawi S."/>
            <person name="Khalil A.B."/>
            <person name="Sivakumar N."/>
        </authorList>
    </citation>
    <scope>NUCLEOTIDE SEQUENCE [LARGE SCALE GENOMIC DNA]</scope>
    <source>
        <strain evidence="7 8">AK1</strain>
    </source>
</reference>
<keyword evidence="2 5" id="KW-0812">Transmembrane</keyword>
<feature type="domain" description="Lipopolysaccharide assembly protein A" evidence="6">
    <location>
        <begin position="24"/>
        <end position="83"/>
    </location>
</feature>
<feature type="transmembrane region" description="Helical" evidence="5">
    <location>
        <begin position="41"/>
        <end position="62"/>
    </location>
</feature>
<evidence type="ECO:0000256" key="4">
    <source>
        <dbReference type="ARBA" id="ARBA00023136"/>
    </source>
</evidence>
<keyword evidence="1" id="KW-1003">Cell membrane</keyword>
<organism evidence="7 8">
    <name type="scientific">Anoxybacillus flavithermus AK1</name>
    <dbReference type="NCBI Taxonomy" id="1297581"/>
    <lineage>
        <taxon>Bacteria</taxon>
        <taxon>Bacillati</taxon>
        <taxon>Bacillota</taxon>
        <taxon>Bacilli</taxon>
        <taxon>Bacillales</taxon>
        <taxon>Anoxybacillaceae</taxon>
        <taxon>Anoxybacillus</taxon>
    </lineage>
</organism>
<proteinExistence type="predicted"/>
<dbReference type="Pfam" id="PF06305">
    <property type="entry name" value="LapA_dom"/>
    <property type="match status" value="1"/>
</dbReference>
<sequence length="108" mass="12206">MKGQSHIILALVFALVVAIFSISNIQNVEVNYMFGHFKTPLVIVILGSVMFGALIVFLVGGWKFIKMKSRLKNLEREIHQLQMSSKKESVVDVDEQAVKVREEKESSI</sequence>
<protein>
    <recommendedName>
        <fullName evidence="6">Lipopolysaccharide assembly protein A domain-containing protein</fullName>
    </recommendedName>
</protein>
<comment type="caution">
    <text evidence="7">The sequence shown here is derived from an EMBL/GenBank/DDBJ whole genome shotgun (WGS) entry which is preliminary data.</text>
</comment>
<dbReference type="PATRIC" id="fig|1297581.3.peg.2502"/>